<keyword evidence="5 7" id="KW-0963">Cytoplasm</keyword>
<comment type="caution">
    <text evidence="9">The sequence shown here is derived from an EMBL/GenBank/DDBJ whole genome shotgun (WGS) entry which is preliminary data.</text>
</comment>
<evidence type="ECO:0000259" key="8">
    <source>
        <dbReference type="Pfam" id="PF01895"/>
    </source>
</evidence>
<dbReference type="Pfam" id="PF01895">
    <property type="entry name" value="PhoU"/>
    <property type="match status" value="2"/>
</dbReference>
<reference evidence="9" key="1">
    <citation type="submission" date="2020-10" db="EMBL/GenBank/DDBJ databases">
        <authorList>
            <person name="Gilroy R."/>
        </authorList>
    </citation>
    <scope>NUCLEOTIDE SEQUENCE</scope>
    <source>
        <strain evidence="9">ChiBcec15-4380</strain>
    </source>
</reference>
<dbReference type="EMBL" id="DVHE01000058">
    <property type="protein sequence ID" value="HIR51126.1"/>
    <property type="molecule type" value="Genomic_DNA"/>
</dbReference>
<dbReference type="PANTHER" id="PTHR42930">
    <property type="entry name" value="PHOSPHATE-SPECIFIC TRANSPORT SYSTEM ACCESSORY PROTEIN PHOU"/>
    <property type="match status" value="1"/>
</dbReference>
<feature type="domain" description="PhoU" evidence="8">
    <location>
        <begin position="118"/>
        <end position="203"/>
    </location>
</feature>
<evidence type="ECO:0000256" key="2">
    <source>
        <dbReference type="ARBA" id="ARBA00008107"/>
    </source>
</evidence>
<organism evidence="9 10">
    <name type="scientific">Candidatus Avoscillospira avicola</name>
    <dbReference type="NCBI Taxonomy" id="2840706"/>
    <lineage>
        <taxon>Bacteria</taxon>
        <taxon>Bacillati</taxon>
        <taxon>Bacillota</taxon>
        <taxon>Clostridia</taxon>
        <taxon>Eubacteriales</taxon>
        <taxon>Oscillospiraceae</taxon>
        <taxon>Oscillospiraceae incertae sedis</taxon>
        <taxon>Candidatus Avoscillospira</taxon>
    </lineage>
</organism>
<dbReference type="InterPro" id="IPR026022">
    <property type="entry name" value="PhoU_dom"/>
</dbReference>
<keyword evidence="6 7" id="KW-0592">Phosphate transport</keyword>
<dbReference type="GO" id="GO:0005737">
    <property type="term" value="C:cytoplasm"/>
    <property type="evidence" value="ECO:0007669"/>
    <property type="project" value="UniProtKB-SubCell"/>
</dbReference>
<evidence type="ECO:0000256" key="6">
    <source>
        <dbReference type="ARBA" id="ARBA00022592"/>
    </source>
</evidence>
<dbReference type="PANTHER" id="PTHR42930:SF3">
    <property type="entry name" value="PHOSPHATE-SPECIFIC TRANSPORT SYSTEM ACCESSORY PROTEIN PHOU"/>
    <property type="match status" value="1"/>
</dbReference>
<comment type="subunit">
    <text evidence="3 7">Homodimer.</text>
</comment>
<dbReference type="InterPro" id="IPR038078">
    <property type="entry name" value="PhoU-like_sf"/>
</dbReference>
<feature type="domain" description="PhoU" evidence="8">
    <location>
        <begin position="17"/>
        <end position="103"/>
    </location>
</feature>
<dbReference type="GO" id="GO:0045936">
    <property type="term" value="P:negative regulation of phosphate metabolic process"/>
    <property type="evidence" value="ECO:0007669"/>
    <property type="project" value="InterPro"/>
</dbReference>
<dbReference type="GO" id="GO:0006817">
    <property type="term" value="P:phosphate ion transport"/>
    <property type="evidence" value="ECO:0007669"/>
    <property type="project" value="UniProtKB-KW"/>
</dbReference>
<evidence type="ECO:0000313" key="10">
    <source>
        <dbReference type="Proteomes" id="UP000824239"/>
    </source>
</evidence>
<dbReference type="Proteomes" id="UP000824239">
    <property type="component" value="Unassembled WGS sequence"/>
</dbReference>
<dbReference type="GO" id="GO:0030643">
    <property type="term" value="P:intracellular phosphate ion homeostasis"/>
    <property type="evidence" value="ECO:0007669"/>
    <property type="project" value="InterPro"/>
</dbReference>
<dbReference type="PIRSF" id="PIRSF003107">
    <property type="entry name" value="PhoU"/>
    <property type="match status" value="1"/>
</dbReference>
<protein>
    <recommendedName>
        <fullName evidence="7">Phosphate-specific transport system accessory protein PhoU</fullName>
    </recommendedName>
</protein>
<gene>
    <name evidence="9" type="primary">phoU</name>
    <name evidence="9" type="ORF">IAA53_07555</name>
</gene>
<evidence type="ECO:0000256" key="4">
    <source>
        <dbReference type="ARBA" id="ARBA00022448"/>
    </source>
</evidence>
<accession>A0A9D1IWT4</accession>
<comment type="function">
    <text evidence="7">Plays a role in the regulation of phosphate uptake.</text>
</comment>
<name>A0A9D1IWT4_9FIRM</name>
<dbReference type="NCBIfam" id="TIGR02135">
    <property type="entry name" value="phoU_full"/>
    <property type="match status" value="1"/>
</dbReference>
<dbReference type="SUPFAM" id="SSF109755">
    <property type="entry name" value="PhoU-like"/>
    <property type="match status" value="1"/>
</dbReference>
<dbReference type="Gene3D" id="1.20.58.220">
    <property type="entry name" value="Phosphate transport system protein phou homolog 2, domain 2"/>
    <property type="match status" value="1"/>
</dbReference>
<comment type="subcellular location">
    <subcellularLocation>
        <location evidence="1 7">Cytoplasm</location>
    </subcellularLocation>
</comment>
<reference evidence="9" key="2">
    <citation type="journal article" date="2021" name="PeerJ">
        <title>Extensive microbial diversity within the chicken gut microbiome revealed by metagenomics and culture.</title>
        <authorList>
            <person name="Gilroy R."/>
            <person name="Ravi A."/>
            <person name="Getino M."/>
            <person name="Pursley I."/>
            <person name="Horton D.L."/>
            <person name="Alikhan N.F."/>
            <person name="Baker D."/>
            <person name="Gharbi K."/>
            <person name="Hall N."/>
            <person name="Watson M."/>
            <person name="Adriaenssens E.M."/>
            <person name="Foster-Nyarko E."/>
            <person name="Jarju S."/>
            <person name="Secka A."/>
            <person name="Antonio M."/>
            <person name="Oren A."/>
            <person name="Chaudhuri R.R."/>
            <person name="La Ragione R."/>
            <person name="Hildebrand F."/>
            <person name="Pallen M.J."/>
        </authorList>
    </citation>
    <scope>NUCLEOTIDE SEQUENCE</scope>
    <source>
        <strain evidence="9">ChiBcec15-4380</strain>
    </source>
</reference>
<evidence type="ECO:0000256" key="5">
    <source>
        <dbReference type="ARBA" id="ARBA00022490"/>
    </source>
</evidence>
<dbReference type="AlphaFoldDB" id="A0A9D1IWT4"/>
<dbReference type="FunFam" id="1.20.58.220:FF:000004">
    <property type="entry name" value="Phosphate-specific transport system accessory protein PhoU"/>
    <property type="match status" value="1"/>
</dbReference>
<dbReference type="InterPro" id="IPR028366">
    <property type="entry name" value="PhoU"/>
</dbReference>
<sequence>MRTQFDQQLGKLNVELITMGALCEEAIGLVAAALTRGDTVHSQEISSLEVRIDHKERDIESLCMKLLLQQQPVAGDLRVISSALKMISDMERIGDQAADIAETLQYITDTEAESKSHIAEMAAAAGRMVTDAVSAFVGKDLHQAQAVVAYDDRVDALFTQVKSELTAMILENPQNGENCLDLLMIAKYFERIGDHAVNIAEWVMFSITGRHVEAQDNAETDRSDP</sequence>
<evidence type="ECO:0000313" key="9">
    <source>
        <dbReference type="EMBL" id="HIR51126.1"/>
    </source>
</evidence>
<evidence type="ECO:0000256" key="7">
    <source>
        <dbReference type="PIRNR" id="PIRNR003107"/>
    </source>
</evidence>
<keyword evidence="4 7" id="KW-0813">Transport</keyword>
<comment type="similarity">
    <text evidence="2 7">Belongs to the PhoU family.</text>
</comment>
<evidence type="ECO:0000256" key="3">
    <source>
        <dbReference type="ARBA" id="ARBA00011738"/>
    </source>
</evidence>
<proteinExistence type="inferred from homology"/>
<evidence type="ECO:0000256" key="1">
    <source>
        <dbReference type="ARBA" id="ARBA00004496"/>
    </source>
</evidence>